<reference evidence="1" key="1">
    <citation type="journal article" date="2014" name="Int. J. Syst. Evol. Microbiol.">
        <title>Complete genome sequence of Corynebacterium casei LMG S-19264T (=DSM 44701T), isolated from a smear-ripened cheese.</title>
        <authorList>
            <consortium name="US DOE Joint Genome Institute (JGI-PGF)"/>
            <person name="Walter F."/>
            <person name="Albersmeier A."/>
            <person name="Kalinowski J."/>
            <person name="Ruckert C."/>
        </authorList>
    </citation>
    <scope>NUCLEOTIDE SEQUENCE</scope>
    <source>
        <strain evidence="1">JCM 4122</strain>
    </source>
</reference>
<dbReference type="AlphaFoldDB" id="A0A919ER18"/>
<comment type="caution">
    <text evidence="1">The sequence shown here is derived from an EMBL/GenBank/DDBJ whole genome shotgun (WGS) entry which is preliminary data.</text>
</comment>
<organism evidence="1 2">
    <name type="scientific">Streptomyces filamentosus</name>
    <name type="common">Streptomyces roseosporus</name>
    <dbReference type="NCBI Taxonomy" id="67294"/>
    <lineage>
        <taxon>Bacteria</taxon>
        <taxon>Bacillati</taxon>
        <taxon>Actinomycetota</taxon>
        <taxon>Actinomycetes</taxon>
        <taxon>Kitasatosporales</taxon>
        <taxon>Streptomycetaceae</taxon>
        <taxon>Streptomyces</taxon>
    </lineage>
</organism>
<proteinExistence type="predicted"/>
<keyword evidence="2" id="KW-1185">Reference proteome</keyword>
<sequence length="137" mass="15257">MDLSPAQEAVLKKVRARVSHRLTFSKTTEPRGFLASELLGPAIPDAFQDGAVQAGEWQQTPEFCMNGQVLEEPTEQHWLAHFLSMAINEAVHEALEHFQVDGKPYLNPHGKNEALIYIHVNELAAQLAELAEEEESA</sequence>
<reference evidence="1" key="2">
    <citation type="submission" date="2020-09" db="EMBL/GenBank/DDBJ databases">
        <authorList>
            <person name="Sun Q."/>
            <person name="Ohkuma M."/>
        </authorList>
    </citation>
    <scope>NUCLEOTIDE SEQUENCE</scope>
    <source>
        <strain evidence="1">JCM 4122</strain>
    </source>
</reference>
<accession>A0A919ER18</accession>
<gene>
    <name evidence="1" type="ORF">GCM10017667_55350</name>
</gene>
<dbReference type="Proteomes" id="UP000632849">
    <property type="component" value="Unassembled WGS sequence"/>
</dbReference>
<name>A0A919ER18_STRFL</name>
<dbReference type="EMBL" id="BNBE01000002">
    <property type="protein sequence ID" value="GHG14101.1"/>
    <property type="molecule type" value="Genomic_DNA"/>
</dbReference>
<evidence type="ECO:0000313" key="2">
    <source>
        <dbReference type="Proteomes" id="UP000632849"/>
    </source>
</evidence>
<evidence type="ECO:0000313" key="1">
    <source>
        <dbReference type="EMBL" id="GHG14101.1"/>
    </source>
</evidence>
<dbReference type="RefSeq" id="WP_190043393.1">
    <property type="nucleotide sequence ID" value="NZ_BNBE01000002.1"/>
</dbReference>
<protein>
    <submittedName>
        <fullName evidence="1">Uncharacterized protein</fullName>
    </submittedName>
</protein>